<name>A0A934KA02_9BACT</name>
<dbReference type="Proteomes" id="UP000612893">
    <property type="component" value="Unassembled WGS sequence"/>
</dbReference>
<evidence type="ECO:0000313" key="5">
    <source>
        <dbReference type="Proteomes" id="UP000612893"/>
    </source>
</evidence>
<dbReference type="InterPro" id="IPR001940">
    <property type="entry name" value="Peptidase_S1C"/>
</dbReference>
<dbReference type="RefSeq" id="WP_338201484.1">
    <property type="nucleotide sequence ID" value="NZ_JAEKNR010000110.1"/>
</dbReference>
<proteinExistence type="predicted"/>
<evidence type="ECO:0000259" key="3">
    <source>
        <dbReference type="SMART" id="SM00228"/>
    </source>
</evidence>
<evidence type="ECO:0000313" key="4">
    <source>
        <dbReference type="EMBL" id="MBJ7598463.1"/>
    </source>
</evidence>
<dbReference type="InterPro" id="IPR051201">
    <property type="entry name" value="Chloro_Bact_Ser_Proteases"/>
</dbReference>
<gene>
    <name evidence="4" type="ORF">JF922_10310</name>
</gene>
<dbReference type="EMBL" id="JAEKNR010000110">
    <property type="protein sequence ID" value="MBJ7598463.1"/>
    <property type="molecule type" value="Genomic_DNA"/>
</dbReference>
<sequence length="291" mass="28404">MIIVQTGSGVAQGSGVAFQSGELGSFILTNNHVVAGGSRVQVLMPDGSHFDVKVVGTDAHEDLAVLQAPGSLPVAQFGDSTRLQVGQSVLAIGSPLGNQSSVSAGIVSALHRTLTNVGGGAQAESLPDVLQTDAPINPGSSGGPLVDGNGLVVGINSAGSTNGSGIGFAIPSVVAKRVAENLAAGKAPADPFVGVCTQPIEAALASGKSVDGYGHLVVGVVAGGPAGQAGIRANDVIQGVAGVALNNGMTLGGALQAHSAGDQVKFTVRRAGSLSDLNVQLGGQPSTPVSC</sequence>
<dbReference type="Pfam" id="PF13365">
    <property type="entry name" value="Trypsin_2"/>
    <property type="match status" value="1"/>
</dbReference>
<dbReference type="GO" id="GO:0004252">
    <property type="term" value="F:serine-type endopeptidase activity"/>
    <property type="evidence" value="ECO:0007669"/>
    <property type="project" value="InterPro"/>
</dbReference>
<keyword evidence="5" id="KW-1185">Reference proteome</keyword>
<dbReference type="Pfam" id="PF13180">
    <property type="entry name" value="PDZ_2"/>
    <property type="match status" value="1"/>
</dbReference>
<organism evidence="4 5">
    <name type="scientific">Candidatus Nephthysia bennettiae</name>
    <dbReference type="NCBI Taxonomy" id="3127016"/>
    <lineage>
        <taxon>Bacteria</taxon>
        <taxon>Bacillati</taxon>
        <taxon>Candidatus Dormiibacterota</taxon>
        <taxon>Candidatus Dormibacteria</taxon>
        <taxon>Candidatus Dormibacterales</taxon>
        <taxon>Candidatus Dormibacteraceae</taxon>
        <taxon>Candidatus Nephthysia</taxon>
    </lineage>
</organism>
<dbReference type="InterPro" id="IPR009003">
    <property type="entry name" value="Peptidase_S1_PA"/>
</dbReference>
<dbReference type="InterPro" id="IPR036034">
    <property type="entry name" value="PDZ_sf"/>
</dbReference>
<evidence type="ECO:0000256" key="2">
    <source>
        <dbReference type="ARBA" id="ARBA00022801"/>
    </source>
</evidence>
<evidence type="ECO:0000256" key="1">
    <source>
        <dbReference type="ARBA" id="ARBA00022670"/>
    </source>
</evidence>
<comment type="caution">
    <text evidence="4">The sequence shown here is derived from an EMBL/GenBank/DDBJ whole genome shotgun (WGS) entry which is preliminary data.</text>
</comment>
<dbReference type="SMART" id="SM00228">
    <property type="entry name" value="PDZ"/>
    <property type="match status" value="1"/>
</dbReference>
<dbReference type="PANTHER" id="PTHR43343">
    <property type="entry name" value="PEPTIDASE S12"/>
    <property type="match status" value="1"/>
</dbReference>
<dbReference type="Gene3D" id="2.30.42.10">
    <property type="match status" value="1"/>
</dbReference>
<keyword evidence="1" id="KW-0645">Protease</keyword>
<dbReference type="Gene3D" id="2.40.10.120">
    <property type="match status" value="1"/>
</dbReference>
<dbReference type="InterPro" id="IPR001478">
    <property type="entry name" value="PDZ"/>
</dbReference>
<keyword evidence="2" id="KW-0378">Hydrolase</keyword>
<reference evidence="4" key="1">
    <citation type="submission" date="2020-10" db="EMBL/GenBank/DDBJ databases">
        <title>Ca. Dormibacterota MAGs.</title>
        <authorList>
            <person name="Montgomery K."/>
        </authorList>
    </citation>
    <scope>NUCLEOTIDE SEQUENCE [LARGE SCALE GENOMIC DNA]</scope>
    <source>
        <strain evidence="4">SC8812_S17_10</strain>
    </source>
</reference>
<protein>
    <submittedName>
        <fullName evidence="4">Trypsin-like peptidase domain-containing protein</fullName>
    </submittedName>
</protein>
<dbReference type="GO" id="GO:0006508">
    <property type="term" value="P:proteolysis"/>
    <property type="evidence" value="ECO:0007669"/>
    <property type="project" value="UniProtKB-KW"/>
</dbReference>
<feature type="domain" description="PDZ" evidence="3">
    <location>
        <begin position="191"/>
        <end position="272"/>
    </location>
</feature>
<dbReference type="SUPFAM" id="SSF50156">
    <property type="entry name" value="PDZ domain-like"/>
    <property type="match status" value="1"/>
</dbReference>
<accession>A0A934KA02</accession>
<dbReference type="AlphaFoldDB" id="A0A934KA02"/>
<dbReference type="SUPFAM" id="SSF50494">
    <property type="entry name" value="Trypsin-like serine proteases"/>
    <property type="match status" value="1"/>
</dbReference>
<dbReference type="PRINTS" id="PR00834">
    <property type="entry name" value="PROTEASES2C"/>
</dbReference>
<dbReference type="PANTHER" id="PTHR43343:SF3">
    <property type="entry name" value="PROTEASE DO-LIKE 8, CHLOROPLASTIC"/>
    <property type="match status" value="1"/>
</dbReference>